<evidence type="ECO:0000313" key="2">
    <source>
        <dbReference type="EMBL" id="MBM7416240.1"/>
    </source>
</evidence>
<reference evidence="2 3" key="1">
    <citation type="submission" date="2021-01" db="EMBL/GenBank/DDBJ databases">
        <title>Genomics of switchgrass bacterial isolates.</title>
        <authorList>
            <person name="Shade A."/>
        </authorList>
    </citation>
    <scope>NUCLEOTIDE SEQUENCE [LARGE SCALE GENOMIC DNA]</scope>
    <source>
        <strain evidence="2 3">PvP111</strain>
    </source>
</reference>
<evidence type="ECO:0000256" key="1">
    <source>
        <dbReference type="SAM" id="Phobius"/>
    </source>
</evidence>
<dbReference type="EMBL" id="JAFBBK010000001">
    <property type="protein sequence ID" value="MBM7416240.1"/>
    <property type="molecule type" value="Genomic_DNA"/>
</dbReference>
<gene>
    <name evidence="2" type="ORF">JOE42_002973</name>
</gene>
<dbReference type="InterPro" id="IPR021373">
    <property type="entry name" value="DUF2993"/>
</dbReference>
<accession>A0ABS2KX91</accession>
<keyword evidence="1" id="KW-1133">Transmembrane helix</keyword>
<keyword evidence="1" id="KW-0812">Transmembrane</keyword>
<evidence type="ECO:0000313" key="3">
    <source>
        <dbReference type="Proteomes" id="UP000703038"/>
    </source>
</evidence>
<comment type="caution">
    <text evidence="2">The sequence shown here is derived from an EMBL/GenBank/DDBJ whole genome shotgun (WGS) entry which is preliminary data.</text>
</comment>
<sequence length="245" mass="25236">MTHDTASRRRSRVPLIAGVLVIVVIAALVGGEFYARNRVENCLTTQFESELGSQIDVGLGLQPVLFSLATKKFSSVDISSDDTKFGPAQDMQVQATVNDVDLTSTDTTSGQIGSSSADVTWSTGGILATLQEQGVGSVVSGVTSDPAAGTLKFAIVGGLAELTVKPVVQGDTIEVQTTDASILGIGIPTDLADSVVSVLTDSLQAYPLGMTPDALEVTDAGIRMTLSGGQYTIPAAQGGQQQVTC</sequence>
<feature type="transmembrane region" description="Helical" evidence="1">
    <location>
        <begin position="12"/>
        <end position="35"/>
    </location>
</feature>
<keyword evidence="1" id="KW-0472">Membrane</keyword>
<protein>
    <recommendedName>
        <fullName evidence="4">DUF2993 domain-containing protein</fullName>
    </recommendedName>
</protein>
<dbReference type="Pfam" id="PF11209">
    <property type="entry name" value="LmeA"/>
    <property type="match status" value="1"/>
</dbReference>
<keyword evidence="3" id="KW-1185">Reference proteome</keyword>
<organism evidence="2 3">
    <name type="scientific">Rhodococcoides corynebacterioides</name>
    <dbReference type="NCBI Taxonomy" id="53972"/>
    <lineage>
        <taxon>Bacteria</taxon>
        <taxon>Bacillati</taxon>
        <taxon>Actinomycetota</taxon>
        <taxon>Actinomycetes</taxon>
        <taxon>Mycobacteriales</taxon>
        <taxon>Nocardiaceae</taxon>
        <taxon>Rhodococcoides</taxon>
    </lineage>
</organism>
<dbReference type="RefSeq" id="WP_204869086.1">
    <property type="nucleotide sequence ID" value="NZ_JAFBBK010000001.1"/>
</dbReference>
<evidence type="ECO:0008006" key="4">
    <source>
        <dbReference type="Google" id="ProtNLM"/>
    </source>
</evidence>
<dbReference type="Proteomes" id="UP000703038">
    <property type="component" value="Unassembled WGS sequence"/>
</dbReference>
<proteinExistence type="predicted"/>
<name>A0ABS2KX91_9NOCA</name>